<comment type="caution">
    <text evidence="1">The sequence shown here is derived from an EMBL/GenBank/DDBJ whole genome shotgun (WGS) entry which is preliminary data.</text>
</comment>
<dbReference type="Pfam" id="PF11745">
    <property type="entry name" value="DUF3304"/>
    <property type="match status" value="1"/>
</dbReference>
<accession>A0A7X4HJ72</accession>
<dbReference type="RefSeq" id="WP_161075721.1">
    <property type="nucleotide sequence ID" value="NZ_WWCU01000088.1"/>
</dbReference>
<dbReference type="EMBL" id="WWCU01000088">
    <property type="protein sequence ID" value="MYN11462.1"/>
    <property type="molecule type" value="Genomic_DNA"/>
</dbReference>
<organism evidence="1 2">
    <name type="scientific">Pseudoduganella aquatica</name>
    <dbReference type="NCBI Taxonomy" id="2660641"/>
    <lineage>
        <taxon>Bacteria</taxon>
        <taxon>Pseudomonadati</taxon>
        <taxon>Pseudomonadota</taxon>
        <taxon>Betaproteobacteria</taxon>
        <taxon>Burkholderiales</taxon>
        <taxon>Oxalobacteraceae</taxon>
        <taxon>Telluria group</taxon>
        <taxon>Pseudoduganella</taxon>
    </lineage>
</organism>
<evidence type="ECO:0000313" key="1">
    <source>
        <dbReference type="EMBL" id="MYN11462.1"/>
    </source>
</evidence>
<sequence>MTALLSAAGYISLSQRANAADHSAVGVTGVQHAGLNTSISAFYVDGMYFGKVPRQGGGGSVFCCIGLPKIWRPGLTVDIRWSETDWTNEVVAETDVGNVQSLRSVVYKAIVPVEKYDAIGPVYVHFFDHGRVRFISSLYWPEGPEHPILMVDSTAGKSAIAGTVVPDYFTPAELTEAAAKENIRKKNEVDWR</sequence>
<reference evidence="1 2" key="1">
    <citation type="submission" date="2019-12" db="EMBL/GenBank/DDBJ databases">
        <title>Novel species isolated from a subtropical stream in China.</title>
        <authorList>
            <person name="Lu H."/>
        </authorList>
    </citation>
    <scope>NUCLEOTIDE SEQUENCE [LARGE SCALE GENOMIC DNA]</scope>
    <source>
        <strain evidence="1 2">FT127W</strain>
    </source>
</reference>
<dbReference type="Proteomes" id="UP000450676">
    <property type="component" value="Unassembled WGS sequence"/>
</dbReference>
<evidence type="ECO:0000313" key="2">
    <source>
        <dbReference type="Proteomes" id="UP000450676"/>
    </source>
</evidence>
<protein>
    <submittedName>
        <fullName evidence="1">DUF3304 domain-containing protein</fullName>
    </submittedName>
</protein>
<dbReference type="AlphaFoldDB" id="A0A7X4HJ72"/>
<name>A0A7X4HJ72_9BURK</name>
<gene>
    <name evidence="1" type="ORF">GTP77_29575</name>
</gene>
<proteinExistence type="predicted"/>
<dbReference type="InterPro" id="IPR021733">
    <property type="entry name" value="DUF3304"/>
</dbReference>
<keyword evidence="2" id="KW-1185">Reference proteome</keyword>